<dbReference type="Pfam" id="PF00563">
    <property type="entry name" value="EAL"/>
    <property type="match status" value="1"/>
</dbReference>
<feature type="transmembrane region" description="Helical" evidence="1">
    <location>
        <begin position="216"/>
        <end position="236"/>
    </location>
</feature>
<dbReference type="InterPro" id="IPR035919">
    <property type="entry name" value="EAL_sf"/>
</dbReference>
<feature type="domain" description="EAL" evidence="2">
    <location>
        <begin position="595"/>
        <end position="851"/>
    </location>
</feature>
<protein>
    <submittedName>
        <fullName evidence="4">EAL domain-containing protein</fullName>
    </submittedName>
</protein>
<feature type="transmembrane region" description="Helical" evidence="1">
    <location>
        <begin position="151"/>
        <end position="174"/>
    </location>
</feature>
<feature type="transmembrane region" description="Helical" evidence="1">
    <location>
        <begin position="186"/>
        <end position="210"/>
    </location>
</feature>
<dbReference type="Gene3D" id="3.30.450.40">
    <property type="match status" value="1"/>
</dbReference>
<dbReference type="CDD" id="cd01949">
    <property type="entry name" value="GGDEF"/>
    <property type="match status" value="1"/>
</dbReference>
<dbReference type="SMART" id="SM00267">
    <property type="entry name" value="GGDEF"/>
    <property type="match status" value="1"/>
</dbReference>
<sequence>MTNGVSGNRSGVHRLSVPQRIMLLTGVLAATAVALFVIVVRPLPVAPTAMALPWVLWAAAFAVSEIFPVHVQVNRDAHTFSVSDLFMAAGLVLVSPGALVLAQVVGVAAALVLHRRQRGLKLAFNTALFALTGSVAVTVHSLLSAPIPATWSWLAALVAVVVATLVGNACIFAVMSISEGRSDTQAFVAMCALTVPAAVAAAAVGLLVARTAVHDPAAVALLALPTIGIVVAYRAYTGAREQQDNLRLLHEVTSLLHAGDTQAALGDFLDSVRSAFRAEMAELVLVGPEGADGATVSRSREGAEAVVMVPLDDADEHDRLLRLATASGALITRSGNGRGAPLDTYAAGRGLKDAVAAALRTEDRVHGLLLVGGRIGDVTTFTSRDLALLDTFARHVATSLERGRLEENLRQVTDLKEQLRHQALHDPLTGLPNRTLFLDRVRHAVAGAGRTQVFPAVLYLDLDGFKPVNDTYGHEAGDILLRTVADRLRGCLRPSDTAARMGGDEFVVLLDGPIDRFGVSRVIDRIRAQFDVPVLLGDDAVATVGASIGVALGDADCDADTLVRHADVAMYTAKRSGGHDFLVYDPALGDSTSSRADSTADLARAIRAGELRTVYQPLIDLRTGRPIGAEALVRWEHPVDGLRSPDQFIGLAEDSGLITQIGELVLRDACTQAARWVAESPEGADFLVTVNLSARQVADDRIVDQVCAALATSGLEPHRLVLEITETVLMHDREAAAARLWALKGVGVRIAIDDFGTGYSSLAYLRRFPLDMLKVAREFIDGLGRDAHDDVITRAIVELAGTLGLLTVAEGIETAQQSEMVAALGCDIAQGYLFSEPIEADAVRAVMAASAVRRSTQALAAHRSGPADELAPA</sequence>
<evidence type="ECO:0000259" key="2">
    <source>
        <dbReference type="PROSITE" id="PS50883"/>
    </source>
</evidence>
<dbReference type="SUPFAM" id="SSF55073">
    <property type="entry name" value="Nucleotide cyclase"/>
    <property type="match status" value="1"/>
</dbReference>
<reference evidence="4 5" key="1">
    <citation type="submission" date="2019-12" db="EMBL/GenBank/DDBJ databases">
        <title>the WGS of Blastococcus saxobsidens 67B17.</title>
        <authorList>
            <person name="Jiang Z."/>
        </authorList>
    </citation>
    <scope>NUCLEOTIDE SEQUENCE [LARGE SCALE GENOMIC DNA]</scope>
    <source>
        <strain evidence="4 5">67B17</strain>
    </source>
</reference>
<dbReference type="Gene3D" id="3.20.20.450">
    <property type="entry name" value="EAL domain"/>
    <property type="match status" value="1"/>
</dbReference>
<organism evidence="4 5">
    <name type="scientific">Blastococcus saxobsidens</name>
    <dbReference type="NCBI Taxonomy" id="138336"/>
    <lineage>
        <taxon>Bacteria</taxon>
        <taxon>Bacillati</taxon>
        <taxon>Actinomycetota</taxon>
        <taxon>Actinomycetes</taxon>
        <taxon>Geodermatophilales</taxon>
        <taxon>Geodermatophilaceae</taxon>
        <taxon>Blastococcus</taxon>
    </lineage>
</organism>
<dbReference type="InterPro" id="IPR043128">
    <property type="entry name" value="Rev_trsase/Diguanyl_cyclase"/>
</dbReference>
<feature type="domain" description="GGDEF" evidence="3">
    <location>
        <begin position="453"/>
        <end position="586"/>
    </location>
</feature>
<dbReference type="NCBIfam" id="TIGR00254">
    <property type="entry name" value="GGDEF"/>
    <property type="match status" value="1"/>
</dbReference>
<dbReference type="RefSeq" id="WP_163206630.1">
    <property type="nucleotide sequence ID" value="NZ_JAAGWG010000024.1"/>
</dbReference>
<evidence type="ECO:0000256" key="1">
    <source>
        <dbReference type="SAM" id="Phobius"/>
    </source>
</evidence>
<dbReference type="PROSITE" id="PS50883">
    <property type="entry name" value="EAL"/>
    <property type="match status" value="1"/>
</dbReference>
<dbReference type="SMART" id="SM00052">
    <property type="entry name" value="EAL"/>
    <property type="match status" value="1"/>
</dbReference>
<dbReference type="Pfam" id="PF00990">
    <property type="entry name" value="GGDEF"/>
    <property type="match status" value="1"/>
</dbReference>
<keyword evidence="1" id="KW-1133">Transmembrane helix</keyword>
<keyword evidence="1" id="KW-0472">Membrane</keyword>
<dbReference type="SUPFAM" id="SSF55781">
    <property type="entry name" value="GAF domain-like"/>
    <property type="match status" value="1"/>
</dbReference>
<gene>
    <name evidence="4" type="ORF">GCU60_15035</name>
</gene>
<feature type="transmembrane region" description="Helical" evidence="1">
    <location>
        <begin position="85"/>
        <end position="113"/>
    </location>
</feature>
<evidence type="ECO:0000313" key="4">
    <source>
        <dbReference type="EMBL" id="NEK87056.1"/>
    </source>
</evidence>
<dbReference type="CDD" id="cd01948">
    <property type="entry name" value="EAL"/>
    <property type="match status" value="1"/>
</dbReference>
<evidence type="ECO:0000259" key="3">
    <source>
        <dbReference type="PROSITE" id="PS50887"/>
    </source>
</evidence>
<evidence type="ECO:0000313" key="5">
    <source>
        <dbReference type="Proteomes" id="UP000479241"/>
    </source>
</evidence>
<dbReference type="EMBL" id="JAAGWG010000024">
    <property type="protein sequence ID" value="NEK87056.1"/>
    <property type="molecule type" value="Genomic_DNA"/>
</dbReference>
<dbReference type="PANTHER" id="PTHR44757">
    <property type="entry name" value="DIGUANYLATE CYCLASE DGCP"/>
    <property type="match status" value="1"/>
</dbReference>
<dbReference type="InterPro" id="IPR003018">
    <property type="entry name" value="GAF"/>
</dbReference>
<accession>A0A6L9W4M7</accession>
<feature type="transmembrane region" description="Helical" evidence="1">
    <location>
        <begin position="52"/>
        <end position="73"/>
    </location>
</feature>
<name>A0A6L9W4M7_9ACTN</name>
<keyword evidence="1" id="KW-0812">Transmembrane</keyword>
<dbReference type="InterPro" id="IPR000160">
    <property type="entry name" value="GGDEF_dom"/>
</dbReference>
<dbReference type="Proteomes" id="UP000479241">
    <property type="component" value="Unassembled WGS sequence"/>
</dbReference>
<dbReference type="InterPro" id="IPR029787">
    <property type="entry name" value="Nucleotide_cyclase"/>
</dbReference>
<dbReference type="InterPro" id="IPR029016">
    <property type="entry name" value="GAF-like_dom_sf"/>
</dbReference>
<dbReference type="AlphaFoldDB" id="A0A6L9W4M7"/>
<feature type="transmembrane region" description="Helical" evidence="1">
    <location>
        <begin position="122"/>
        <end position="145"/>
    </location>
</feature>
<dbReference type="PANTHER" id="PTHR44757:SF2">
    <property type="entry name" value="BIOFILM ARCHITECTURE MAINTENANCE PROTEIN MBAA"/>
    <property type="match status" value="1"/>
</dbReference>
<feature type="transmembrane region" description="Helical" evidence="1">
    <location>
        <begin position="20"/>
        <end position="40"/>
    </location>
</feature>
<dbReference type="PROSITE" id="PS50887">
    <property type="entry name" value="GGDEF"/>
    <property type="match status" value="1"/>
</dbReference>
<comment type="caution">
    <text evidence="4">The sequence shown here is derived from an EMBL/GenBank/DDBJ whole genome shotgun (WGS) entry which is preliminary data.</text>
</comment>
<dbReference type="SUPFAM" id="SSF141868">
    <property type="entry name" value="EAL domain-like"/>
    <property type="match status" value="1"/>
</dbReference>
<dbReference type="Gene3D" id="3.30.70.270">
    <property type="match status" value="1"/>
</dbReference>
<dbReference type="InterPro" id="IPR052155">
    <property type="entry name" value="Biofilm_reg_signaling"/>
</dbReference>
<dbReference type="Pfam" id="PF13492">
    <property type="entry name" value="GAF_3"/>
    <property type="match status" value="1"/>
</dbReference>
<dbReference type="InterPro" id="IPR001633">
    <property type="entry name" value="EAL_dom"/>
</dbReference>
<proteinExistence type="predicted"/>